<evidence type="ECO:0000256" key="3">
    <source>
        <dbReference type="ARBA" id="ARBA00022833"/>
    </source>
</evidence>
<evidence type="ECO:0000256" key="7">
    <source>
        <dbReference type="SAM" id="SignalP"/>
    </source>
</evidence>
<feature type="region of interest" description="Disordered" evidence="6">
    <location>
        <begin position="67"/>
        <end position="106"/>
    </location>
</feature>
<dbReference type="SMART" id="SM00184">
    <property type="entry name" value="RING"/>
    <property type="match status" value="1"/>
</dbReference>
<organism evidence="9 10">
    <name type="scientific">Dictyostelium purpureum</name>
    <name type="common">Slime mold</name>
    <dbReference type="NCBI Taxonomy" id="5786"/>
    <lineage>
        <taxon>Eukaryota</taxon>
        <taxon>Amoebozoa</taxon>
        <taxon>Evosea</taxon>
        <taxon>Eumycetozoa</taxon>
        <taxon>Dictyostelia</taxon>
        <taxon>Dictyosteliales</taxon>
        <taxon>Dictyosteliaceae</taxon>
        <taxon>Dictyostelium</taxon>
    </lineage>
</organism>
<dbReference type="PROSITE" id="PS50089">
    <property type="entry name" value="ZF_RING_2"/>
    <property type="match status" value="1"/>
</dbReference>
<dbReference type="PROSITE" id="PS00518">
    <property type="entry name" value="ZF_RING_1"/>
    <property type="match status" value="1"/>
</dbReference>
<dbReference type="InterPro" id="IPR001841">
    <property type="entry name" value="Znf_RING"/>
</dbReference>
<dbReference type="EMBL" id="GL870948">
    <property type="protein sequence ID" value="EGC39961.1"/>
    <property type="molecule type" value="Genomic_DNA"/>
</dbReference>
<accession>F0Z7S9</accession>
<dbReference type="KEGG" id="dpp:DICPUDRAFT_147152"/>
<dbReference type="AlphaFoldDB" id="F0Z7S9"/>
<proteinExistence type="predicted"/>
<protein>
    <recommendedName>
        <fullName evidence="8">RING-type domain-containing protein</fullName>
    </recommendedName>
</protein>
<dbReference type="SUPFAM" id="SSF57850">
    <property type="entry name" value="RING/U-box"/>
    <property type="match status" value="1"/>
</dbReference>
<keyword evidence="5" id="KW-0175">Coiled coil</keyword>
<dbReference type="InParanoid" id="F0Z7S9"/>
<evidence type="ECO:0000259" key="8">
    <source>
        <dbReference type="PROSITE" id="PS50089"/>
    </source>
</evidence>
<dbReference type="Pfam" id="PF13920">
    <property type="entry name" value="zf-C3HC4_3"/>
    <property type="match status" value="1"/>
</dbReference>
<evidence type="ECO:0000313" key="9">
    <source>
        <dbReference type="EMBL" id="EGC39961.1"/>
    </source>
</evidence>
<feature type="chain" id="PRO_5003262206" description="RING-type domain-containing protein" evidence="7">
    <location>
        <begin position="17"/>
        <end position="238"/>
    </location>
</feature>
<evidence type="ECO:0000256" key="5">
    <source>
        <dbReference type="SAM" id="Coils"/>
    </source>
</evidence>
<keyword evidence="7" id="KW-0732">Signal</keyword>
<dbReference type="PANTHER" id="PTHR46563">
    <property type="entry name" value="RING-TYPE DOMAIN-CONTAINING PROTEIN"/>
    <property type="match status" value="1"/>
</dbReference>
<dbReference type="Gene3D" id="3.30.40.10">
    <property type="entry name" value="Zinc/RING finger domain, C3HC4 (zinc finger)"/>
    <property type="match status" value="1"/>
</dbReference>
<keyword evidence="2 4" id="KW-0863">Zinc-finger</keyword>
<evidence type="ECO:0000256" key="1">
    <source>
        <dbReference type="ARBA" id="ARBA00022723"/>
    </source>
</evidence>
<feature type="compositionally biased region" description="Low complexity" evidence="6">
    <location>
        <begin position="72"/>
        <end position="98"/>
    </location>
</feature>
<dbReference type="InterPro" id="IPR013083">
    <property type="entry name" value="Znf_RING/FYVE/PHD"/>
</dbReference>
<dbReference type="Proteomes" id="UP000001064">
    <property type="component" value="Unassembled WGS sequence"/>
</dbReference>
<feature type="domain" description="RING-type" evidence="8">
    <location>
        <begin position="171"/>
        <end position="208"/>
    </location>
</feature>
<keyword evidence="1" id="KW-0479">Metal-binding</keyword>
<evidence type="ECO:0000256" key="2">
    <source>
        <dbReference type="ARBA" id="ARBA00022771"/>
    </source>
</evidence>
<dbReference type="InterPro" id="IPR017907">
    <property type="entry name" value="Znf_RING_CS"/>
</dbReference>
<evidence type="ECO:0000256" key="4">
    <source>
        <dbReference type="PROSITE-ProRule" id="PRU00175"/>
    </source>
</evidence>
<sequence length="238" mass="27761">MIGYIVLFILLSLVLGFLSGFLSGYVPFIFSTNKNNNNNNNNNRNNIGKDYLHRYNTYIYPQQTTPIFYTAPSNRPQPSQNQISQPQQQQQQSSQHNPFSRAKYYHNPSNNQSYGSDIILTTGAHQQHPQSSEKISIEMEKIVRERAEKERLEKERLEKELLEQKQKDNVCNICYDEVGAIYMVTLGCNHKLCLDCIYKWSKNCPFCRKKITSFKQENVQENVPVQHSNINKFSVYSF</sequence>
<feature type="coiled-coil region" evidence="5">
    <location>
        <begin position="135"/>
        <end position="169"/>
    </location>
</feature>
<feature type="signal peptide" evidence="7">
    <location>
        <begin position="1"/>
        <end position="16"/>
    </location>
</feature>
<keyword evidence="10" id="KW-1185">Reference proteome</keyword>
<dbReference type="RefSeq" id="XP_003283464.1">
    <property type="nucleotide sequence ID" value="XM_003283416.1"/>
</dbReference>
<gene>
    <name evidence="9" type="ORF">DICPUDRAFT_147152</name>
</gene>
<dbReference type="GO" id="GO:0008270">
    <property type="term" value="F:zinc ion binding"/>
    <property type="evidence" value="ECO:0007669"/>
    <property type="project" value="UniProtKB-KW"/>
</dbReference>
<keyword evidence="3" id="KW-0862">Zinc</keyword>
<dbReference type="GeneID" id="10509406"/>
<dbReference type="PANTHER" id="PTHR46563:SF1">
    <property type="entry name" value="RING-TYPE DOMAIN-CONTAINING PROTEIN-RELATED"/>
    <property type="match status" value="1"/>
</dbReference>
<evidence type="ECO:0000256" key="6">
    <source>
        <dbReference type="SAM" id="MobiDB-lite"/>
    </source>
</evidence>
<name>F0Z7S9_DICPU</name>
<evidence type="ECO:0000313" key="10">
    <source>
        <dbReference type="Proteomes" id="UP000001064"/>
    </source>
</evidence>
<dbReference type="STRING" id="5786.F0Z7S9"/>
<dbReference type="SUPFAM" id="SSF81995">
    <property type="entry name" value="beta-sandwich domain of Sec23/24"/>
    <property type="match status" value="1"/>
</dbReference>
<reference evidence="10" key="1">
    <citation type="journal article" date="2011" name="Genome Biol.">
        <title>Comparative genomics of the social amoebae Dictyostelium discoideum and Dictyostelium purpureum.</title>
        <authorList>
            <consortium name="US DOE Joint Genome Institute (JGI-PGF)"/>
            <person name="Sucgang R."/>
            <person name="Kuo A."/>
            <person name="Tian X."/>
            <person name="Salerno W."/>
            <person name="Parikh A."/>
            <person name="Feasley C.L."/>
            <person name="Dalin E."/>
            <person name="Tu H."/>
            <person name="Huang E."/>
            <person name="Barry K."/>
            <person name="Lindquist E."/>
            <person name="Shapiro H."/>
            <person name="Bruce D."/>
            <person name="Schmutz J."/>
            <person name="Salamov A."/>
            <person name="Fey P."/>
            <person name="Gaudet P."/>
            <person name="Anjard C."/>
            <person name="Babu M.M."/>
            <person name="Basu S."/>
            <person name="Bushmanova Y."/>
            <person name="van der Wel H."/>
            <person name="Katoh-Kurasawa M."/>
            <person name="Dinh C."/>
            <person name="Coutinho P.M."/>
            <person name="Saito T."/>
            <person name="Elias M."/>
            <person name="Schaap P."/>
            <person name="Kay R.R."/>
            <person name="Henrissat B."/>
            <person name="Eichinger L."/>
            <person name="Rivero F."/>
            <person name="Putnam N.H."/>
            <person name="West C.M."/>
            <person name="Loomis W.F."/>
            <person name="Chisholm R.L."/>
            <person name="Shaulsky G."/>
            <person name="Strassmann J.E."/>
            <person name="Queller D.C."/>
            <person name="Kuspa A."/>
            <person name="Grigoriev I.V."/>
        </authorList>
    </citation>
    <scope>NUCLEOTIDE SEQUENCE [LARGE SCALE GENOMIC DNA]</scope>
    <source>
        <strain evidence="10">QSDP1</strain>
    </source>
</reference>
<dbReference type="VEuPathDB" id="AmoebaDB:DICPUDRAFT_147152"/>